<protein>
    <submittedName>
        <fullName evidence="1">Uncharacterized protein</fullName>
    </submittedName>
</protein>
<evidence type="ECO:0000313" key="2">
    <source>
        <dbReference type="Proteomes" id="UP000281549"/>
    </source>
</evidence>
<dbReference type="Proteomes" id="UP000281549">
    <property type="component" value="Unassembled WGS sequence"/>
</dbReference>
<accession>A0A4P9YIY7</accession>
<dbReference type="EMBL" id="ML005204">
    <property type="protein sequence ID" value="RKP19553.1"/>
    <property type="molecule type" value="Genomic_DNA"/>
</dbReference>
<gene>
    <name evidence="1" type="ORF">ROZALSC1DRAFT_28863</name>
</gene>
<dbReference type="AlphaFoldDB" id="A0A4P9YIY7"/>
<evidence type="ECO:0000313" key="1">
    <source>
        <dbReference type="EMBL" id="RKP19553.1"/>
    </source>
</evidence>
<proteinExistence type="predicted"/>
<reference evidence="2" key="1">
    <citation type="journal article" date="2018" name="Nat. Microbiol.">
        <title>Leveraging single-cell genomics to expand the fungal tree of life.</title>
        <authorList>
            <person name="Ahrendt S.R."/>
            <person name="Quandt C.A."/>
            <person name="Ciobanu D."/>
            <person name="Clum A."/>
            <person name="Salamov A."/>
            <person name="Andreopoulos B."/>
            <person name="Cheng J.F."/>
            <person name="Woyke T."/>
            <person name="Pelin A."/>
            <person name="Henrissat B."/>
            <person name="Reynolds N.K."/>
            <person name="Benny G.L."/>
            <person name="Smith M.E."/>
            <person name="James T.Y."/>
            <person name="Grigoriev I.V."/>
        </authorList>
    </citation>
    <scope>NUCLEOTIDE SEQUENCE [LARGE SCALE GENOMIC DNA]</scope>
    <source>
        <strain evidence="2">CSF55</strain>
    </source>
</reference>
<sequence>MYSIVTKRLQEITPILQNHLENYVKDNANTPVKAKWSDELKRLVHDFINADVDAFLLKQNLDRFNGQDIKAISEFSLKKQAYQKVIFE</sequence>
<name>A0A4P9YIY7_ROZAC</name>
<organism evidence="1 2">
    <name type="scientific">Rozella allomycis (strain CSF55)</name>
    <dbReference type="NCBI Taxonomy" id="988480"/>
    <lineage>
        <taxon>Eukaryota</taxon>
        <taxon>Fungi</taxon>
        <taxon>Fungi incertae sedis</taxon>
        <taxon>Cryptomycota</taxon>
        <taxon>Cryptomycota incertae sedis</taxon>
        <taxon>Rozella</taxon>
    </lineage>
</organism>